<sequence length="373" mass="42635">MVNKKQKMARLITKEHRVLTGSLHTVPDIHRLFNLHKYDWMARDQGTYSEEIVRKLYASYAATLRGFISKRSKPLAQDPLTSTLVRGCGGHITPRSRRFLYGPTAGHSWSLNTAEFDYRWDIVRSGAFQRNSKQREAVILWLARYIAADGERAKWVAAPRLGIRKATLNFVAKFFWLLVRNKVLPTKADNQVTWDRAVMIAALVAGVEIDFARMLLAEIHERAFRTSTTYPFPCLIFQLCKDSGVPIWHCDRLIHPTGALDIDLIRDEANIAAPRREPRVEVPPLGTDLADTVGQLAWALALPNPHAVGLLFPWRVTKLEAQMATLLHHIQPWMQKSIAESEARVERRMEGMMDRKVQAVNNRVDAFELRVLE</sequence>
<evidence type="ECO:0000313" key="2">
    <source>
        <dbReference type="EMBL" id="KAG5580809.1"/>
    </source>
</evidence>
<gene>
    <name evidence="2" type="ORF">H5410_051436</name>
</gene>
<dbReference type="AlphaFoldDB" id="A0A9J5WY63"/>
<dbReference type="EMBL" id="JACXVP010000010">
    <property type="protein sequence ID" value="KAG5580809.1"/>
    <property type="molecule type" value="Genomic_DNA"/>
</dbReference>
<proteinExistence type="predicted"/>
<dbReference type="Proteomes" id="UP000824120">
    <property type="component" value="Chromosome 10"/>
</dbReference>
<evidence type="ECO:0000259" key="1">
    <source>
        <dbReference type="Pfam" id="PF20167"/>
    </source>
</evidence>
<protein>
    <recommendedName>
        <fullName evidence="1">Putative plant transposon protein domain-containing protein</fullName>
    </recommendedName>
</protein>
<dbReference type="Pfam" id="PF20167">
    <property type="entry name" value="Transposase_32"/>
    <property type="match status" value="1"/>
</dbReference>
<keyword evidence="3" id="KW-1185">Reference proteome</keyword>
<comment type="caution">
    <text evidence="2">The sequence shown here is derived from an EMBL/GenBank/DDBJ whole genome shotgun (WGS) entry which is preliminary data.</text>
</comment>
<reference evidence="2 3" key="1">
    <citation type="submission" date="2020-09" db="EMBL/GenBank/DDBJ databases">
        <title>De no assembly of potato wild relative species, Solanum commersonii.</title>
        <authorList>
            <person name="Cho K."/>
        </authorList>
    </citation>
    <scope>NUCLEOTIDE SEQUENCE [LARGE SCALE GENOMIC DNA]</scope>
    <source>
        <strain evidence="2">LZ3.2</strain>
        <tissue evidence="2">Leaf</tissue>
    </source>
</reference>
<dbReference type="InterPro" id="IPR046796">
    <property type="entry name" value="Transposase_32_dom"/>
</dbReference>
<accession>A0A9J5WY63</accession>
<name>A0A9J5WY63_SOLCO</name>
<organism evidence="2 3">
    <name type="scientific">Solanum commersonii</name>
    <name type="common">Commerson's wild potato</name>
    <name type="synonym">Commerson's nightshade</name>
    <dbReference type="NCBI Taxonomy" id="4109"/>
    <lineage>
        <taxon>Eukaryota</taxon>
        <taxon>Viridiplantae</taxon>
        <taxon>Streptophyta</taxon>
        <taxon>Embryophyta</taxon>
        <taxon>Tracheophyta</taxon>
        <taxon>Spermatophyta</taxon>
        <taxon>Magnoliopsida</taxon>
        <taxon>eudicotyledons</taxon>
        <taxon>Gunneridae</taxon>
        <taxon>Pentapetalae</taxon>
        <taxon>asterids</taxon>
        <taxon>lamiids</taxon>
        <taxon>Solanales</taxon>
        <taxon>Solanaceae</taxon>
        <taxon>Solanoideae</taxon>
        <taxon>Solaneae</taxon>
        <taxon>Solanum</taxon>
    </lineage>
</organism>
<feature type="domain" description="Putative plant transposon protein" evidence="1">
    <location>
        <begin position="36"/>
        <end position="246"/>
    </location>
</feature>
<evidence type="ECO:0000313" key="3">
    <source>
        <dbReference type="Proteomes" id="UP000824120"/>
    </source>
</evidence>